<dbReference type="AlphaFoldDB" id="I3JCQ2"/>
<comment type="similarity">
    <text evidence="1">Belongs to the DNase I family.</text>
</comment>
<dbReference type="GeneTree" id="ENSGT00950000182846"/>
<dbReference type="GO" id="GO:0003677">
    <property type="term" value="F:DNA binding"/>
    <property type="evidence" value="ECO:0007669"/>
    <property type="project" value="TreeGrafter"/>
</dbReference>
<evidence type="ECO:0000256" key="3">
    <source>
        <dbReference type="ARBA" id="ARBA00022759"/>
    </source>
</evidence>
<dbReference type="InterPro" id="IPR036691">
    <property type="entry name" value="Endo/exonu/phosph_ase_sf"/>
</dbReference>
<dbReference type="InterPro" id="IPR016202">
    <property type="entry name" value="DNase_I"/>
</dbReference>
<dbReference type="Gene3D" id="3.60.10.10">
    <property type="entry name" value="Endonuclease/exonuclease/phosphatase"/>
    <property type="match status" value="1"/>
</dbReference>
<dbReference type="InterPro" id="IPR005135">
    <property type="entry name" value="Endo/exonuclease/phosphatase"/>
</dbReference>
<dbReference type="eggNOG" id="ENOG502SGB6">
    <property type="taxonomic scope" value="Eukaryota"/>
</dbReference>
<sequence length="329" mass="37959">MSMRILRGLSLCLQKQSVSPIDSKDNLKGYHNQIGEFLFLVFCIFYRKVTMKIAAFNVKNLGMKKVNNDIILKNLIKIVSRYSLVVMQEVQDPTGNAMNKFLTELNKYGKNKSHPFEMLSSDPIGRNSHKEQFVFFYRHDEIDVIDYYQYEEENEDVLAREPFIVRFECPNTVVKNLVLIPVHIDPDDAENELEALDDVVEDARRTLETDNIMILGDFNADGRYLNNETREALSISSAPYYWLIDEDADTTTGANDHTYDRIVVYGDEMYDAVVANSAKPFNFQKAYKLGKKMVRLFTCKHSYYNVVHFSTMLSSQGFLTCLHSGSIHQ</sequence>
<evidence type="ECO:0000313" key="6">
    <source>
        <dbReference type="Ensembl" id="ENSONIP00000006642.2"/>
    </source>
</evidence>
<proteinExistence type="inferred from homology"/>
<accession>I3JCQ2</accession>
<evidence type="ECO:0000313" key="7">
    <source>
        <dbReference type="Proteomes" id="UP000005207"/>
    </source>
</evidence>
<dbReference type="Pfam" id="PF03372">
    <property type="entry name" value="Exo_endo_phos"/>
    <property type="match status" value="1"/>
</dbReference>
<dbReference type="InParanoid" id="I3JCQ2"/>
<keyword evidence="2" id="KW-0540">Nuclease</keyword>
<reference evidence="6" key="3">
    <citation type="submission" date="2025-09" db="UniProtKB">
        <authorList>
            <consortium name="Ensembl"/>
        </authorList>
    </citation>
    <scope>IDENTIFICATION</scope>
</reference>
<evidence type="ECO:0000256" key="4">
    <source>
        <dbReference type="ARBA" id="ARBA00022801"/>
    </source>
</evidence>
<feature type="domain" description="Endonuclease/exonuclease/phosphatase" evidence="5">
    <location>
        <begin position="56"/>
        <end position="266"/>
    </location>
</feature>
<dbReference type="SMART" id="SM00476">
    <property type="entry name" value="DNaseIc"/>
    <property type="match status" value="1"/>
</dbReference>
<dbReference type="PANTHER" id="PTHR11371">
    <property type="entry name" value="DEOXYRIBONUCLEASE"/>
    <property type="match status" value="1"/>
</dbReference>
<evidence type="ECO:0000256" key="2">
    <source>
        <dbReference type="ARBA" id="ARBA00022722"/>
    </source>
</evidence>
<name>I3JCQ2_ORENI</name>
<keyword evidence="7" id="KW-1185">Reference proteome</keyword>
<dbReference type="Ensembl" id="ENSONIT00000006647.2">
    <property type="protein sequence ID" value="ENSONIP00000006642.2"/>
    <property type="gene ID" value="ENSONIG00000005281.2"/>
</dbReference>
<organism evidence="6 7">
    <name type="scientific">Oreochromis niloticus</name>
    <name type="common">Nile tilapia</name>
    <name type="synonym">Tilapia nilotica</name>
    <dbReference type="NCBI Taxonomy" id="8128"/>
    <lineage>
        <taxon>Eukaryota</taxon>
        <taxon>Metazoa</taxon>
        <taxon>Chordata</taxon>
        <taxon>Craniata</taxon>
        <taxon>Vertebrata</taxon>
        <taxon>Euteleostomi</taxon>
        <taxon>Actinopterygii</taxon>
        <taxon>Neopterygii</taxon>
        <taxon>Teleostei</taxon>
        <taxon>Neoteleostei</taxon>
        <taxon>Acanthomorphata</taxon>
        <taxon>Ovalentaria</taxon>
        <taxon>Cichlomorphae</taxon>
        <taxon>Cichliformes</taxon>
        <taxon>Cichlidae</taxon>
        <taxon>African cichlids</taxon>
        <taxon>Pseudocrenilabrinae</taxon>
        <taxon>Oreochromini</taxon>
        <taxon>Oreochromis</taxon>
    </lineage>
</organism>
<keyword evidence="4" id="KW-0378">Hydrolase</keyword>
<gene>
    <name evidence="6" type="primary">LOC100700928</name>
</gene>
<reference evidence="6" key="2">
    <citation type="submission" date="2025-08" db="UniProtKB">
        <authorList>
            <consortium name="Ensembl"/>
        </authorList>
    </citation>
    <scope>IDENTIFICATION</scope>
</reference>
<dbReference type="Proteomes" id="UP000005207">
    <property type="component" value="Linkage group LG5"/>
</dbReference>
<evidence type="ECO:0000256" key="1">
    <source>
        <dbReference type="ARBA" id="ARBA00007359"/>
    </source>
</evidence>
<evidence type="ECO:0000259" key="5">
    <source>
        <dbReference type="Pfam" id="PF03372"/>
    </source>
</evidence>
<reference evidence="7" key="1">
    <citation type="submission" date="2012-01" db="EMBL/GenBank/DDBJ databases">
        <title>The Genome Sequence of Oreochromis niloticus (Nile Tilapia).</title>
        <authorList>
            <consortium name="Broad Institute Genome Assembly Team"/>
            <consortium name="Broad Institute Sequencing Platform"/>
            <person name="Di Palma F."/>
            <person name="Johnson J."/>
            <person name="Lander E.S."/>
            <person name="Lindblad-Toh K."/>
        </authorList>
    </citation>
    <scope>NUCLEOTIDE SEQUENCE [LARGE SCALE GENOMIC DNA]</scope>
</reference>
<keyword evidence="3" id="KW-0255">Endonuclease</keyword>
<protein>
    <recommendedName>
        <fullName evidence="5">Endonuclease/exonuclease/phosphatase domain-containing protein</fullName>
    </recommendedName>
</protein>
<dbReference type="SUPFAM" id="SSF56219">
    <property type="entry name" value="DNase I-like"/>
    <property type="match status" value="1"/>
</dbReference>
<dbReference type="GO" id="GO:0006308">
    <property type="term" value="P:DNA catabolic process"/>
    <property type="evidence" value="ECO:0007669"/>
    <property type="project" value="InterPro"/>
</dbReference>
<dbReference type="GO" id="GO:0005634">
    <property type="term" value="C:nucleus"/>
    <property type="evidence" value="ECO:0007669"/>
    <property type="project" value="TreeGrafter"/>
</dbReference>
<dbReference type="PANTHER" id="PTHR11371:SF26">
    <property type="entry name" value="DEOXYRIBONUCLEASE"/>
    <property type="match status" value="1"/>
</dbReference>
<dbReference type="PRINTS" id="PR00130">
    <property type="entry name" value="DNASEI"/>
</dbReference>
<dbReference type="GO" id="GO:0004530">
    <property type="term" value="F:deoxyribonuclease I activity"/>
    <property type="evidence" value="ECO:0007669"/>
    <property type="project" value="TreeGrafter"/>
</dbReference>
<dbReference type="OMA" id="GRNSHKE"/>